<keyword evidence="3" id="KW-0884">PQQ biosynthesis</keyword>
<dbReference type="Proteomes" id="UP000182375">
    <property type="component" value="Unassembled WGS sequence"/>
</dbReference>
<dbReference type="STRING" id="67331.SAMN04490357_0596"/>
<evidence type="ECO:0000313" key="5">
    <source>
        <dbReference type="EMBL" id="SEB86852.1"/>
    </source>
</evidence>
<dbReference type="Pfam" id="PF05402">
    <property type="entry name" value="PqqD"/>
    <property type="match status" value="1"/>
</dbReference>
<protein>
    <submittedName>
        <fullName evidence="5">Pyrroloquinoline quinone biosynthesis protein D</fullName>
    </submittedName>
</protein>
<evidence type="ECO:0000313" key="6">
    <source>
        <dbReference type="Proteomes" id="UP000182375"/>
    </source>
</evidence>
<feature type="region of interest" description="Disordered" evidence="4">
    <location>
        <begin position="1"/>
        <end position="23"/>
    </location>
</feature>
<name>A0A1H4MWW4_9ACTN</name>
<comment type="pathway">
    <text evidence="1">Cofactor biosynthesis; pyrroloquinoline quinone biosynthesis.</text>
</comment>
<dbReference type="InterPro" id="IPR008792">
    <property type="entry name" value="PQQD"/>
</dbReference>
<reference evidence="5 6" key="1">
    <citation type="submission" date="2016-10" db="EMBL/GenBank/DDBJ databases">
        <authorList>
            <person name="de Groot N.N."/>
        </authorList>
    </citation>
    <scope>NUCLEOTIDE SEQUENCE [LARGE SCALE GENOMIC DNA]</scope>
    <source>
        <strain evidence="5 6">DSM 40306</strain>
    </source>
</reference>
<evidence type="ECO:0000256" key="2">
    <source>
        <dbReference type="ARBA" id="ARBA00011741"/>
    </source>
</evidence>
<dbReference type="RefSeq" id="WP_074995947.1">
    <property type="nucleotide sequence ID" value="NZ_FNTD01000004.1"/>
</dbReference>
<feature type="compositionally biased region" description="Low complexity" evidence="4">
    <location>
        <begin position="1"/>
        <end position="17"/>
    </location>
</feature>
<dbReference type="Gene3D" id="1.10.10.1150">
    <property type="entry name" value="Coenzyme PQQ synthesis protein D (PqqD)"/>
    <property type="match status" value="1"/>
</dbReference>
<dbReference type="InterPro" id="IPR022479">
    <property type="entry name" value="PqqD_bac"/>
</dbReference>
<gene>
    <name evidence="5" type="ORF">SAMN04490357_0596</name>
</gene>
<evidence type="ECO:0000256" key="3">
    <source>
        <dbReference type="ARBA" id="ARBA00022905"/>
    </source>
</evidence>
<evidence type="ECO:0000256" key="1">
    <source>
        <dbReference type="ARBA" id="ARBA00004886"/>
    </source>
</evidence>
<dbReference type="InterPro" id="IPR041881">
    <property type="entry name" value="PqqD_sf"/>
</dbReference>
<dbReference type="GO" id="GO:0018189">
    <property type="term" value="P:pyrroloquinoline quinone biosynthetic process"/>
    <property type="evidence" value="ECO:0007669"/>
    <property type="project" value="UniProtKB-UniPathway"/>
</dbReference>
<dbReference type="NCBIfam" id="TIGR03859">
    <property type="entry name" value="PQQ_PqqD"/>
    <property type="match status" value="1"/>
</dbReference>
<organism evidence="5 6">
    <name type="scientific">Streptomyces misionensis</name>
    <dbReference type="NCBI Taxonomy" id="67331"/>
    <lineage>
        <taxon>Bacteria</taxon>
        <taxon>Bacillati</taxon>
        <taxon>Actinomycetota</taxon>
        <taxon>Actinomycetes</taxon>
        <taxon>Kitasatosporales</taxon>
        <taxon>Streptomycetaceae</taxon>
        <taxon>Streptomyces</taxon>
    </lineage>
</organism>
<accession>A0A1H4MWW4</accession>
<dbReference type="GeneID" id="95509867"/>
<dbReference type="AlphaFoldDB" id="A0A1H4MWW4"/>
<dbReference type="UniPathway" id="UPA00539"/>
<dbReference type="EMBL" id="FNTD01000004">
    <property type="protein sequence ID" value="SEB86852.1"/>
    <property type="molecule type" value="Genomic_DNA"/>
</dbReference>
<sequence>MDPTPVTRTRPSTVEVSGTDRPRPARHVRLDYSRTRQCRILLHPEAVVVLNGTGAAVLELCDGRHTVAEIVSELGTRYRSVPEEEVARFVGRLVARHWLELTDG</sequence>
<dbReference type="GO" id="GO:0048038">
    <property type="term" value="F:quinone binding"/>
    <property type="evidence" value="ECO:0007669"/>
    <property type="project" value="InterPro"/>
</dbReference>
<proteinExistence type="predicted"/>
<evidence type="ECO:0000256" key="4">
    <source>
        <dbReference type="SAM" id="MobiDB-lite"/>
    </source>
</evidence>
<comment type="subunit">
    <text evidence="2">Monomer. Interacts with PqqE.</text>
</comment>